<dbReference type="PANTHER" id="PTHR42946:SF1">
    <property type="entry name" value="PHOSPHOGLUCOMUTASE (ALPHA-D-GLUCOSE-1,6-BISPHOSPHATE-DEPENDENT)"/>
    <property type="match status" value="1"/>
</dbReference>
<comment type="similarity">
    <text evidence="2">Belongs to the phosphohexose mutase family.</text>
</comment>
<dbReference type="AlphaFoldDB" id="A0A806KDM0"/>
<protein>
    <submittedName>
        <fullName evidence="6">Phosphohexose mutase family protein</fullName>
    </submittedName>
</protein>
<evidence type="ECO:0000256" key="2">
    <source>
        <dbReference type="ARBA" id="ARBA00010231"/>
    </source>
</evidence>
<dbReference type="InterPro" id="IPR016055">
    <property type="entry name" value="A-D-PHexomutase_a/b/a-I/II/III"/>
</dbReference>
<dbReference type="PANTHER" id="PTHR42946">
    <property type="entry name" value="PHOSPHOHEXOSE MUTASE"/>
    <property type="match status" value="1"/>
</dbReference>
<evidence type="ECO:0000256" key="1">
    <source>
        <dbReference type="ARBA" id="ARBA00001946"/>
    </source>
</evidence>
<organism evidence="6">
    <name type="scientific">uncultured bacterium contig00064</name>
    <dbReference type="NCBI Taxonomy" id="1181547"/>
    <lineage>
        <taxon>Bacteria</taxon>
        <taxon>environmental samples</taxon>
    </lineage>
</organism>
<evidence type="ECO:0000259" key="5">
    <source>
        <dbReference type="Pfam" id="PF02880"/>
    </source>
</evidence>
<keyword evidence="3" id="KW-0597">Phosphoprotein</keyword>
<dbReference type="Gene3D" id="3.40.120.10">
    <property type="entry name" value="Alpha-D-Glucose-1,6-Bisphosphate, subunit A, domain 3"/>
    <property type="match status" value="3"/>
</dbReference>
<reference evidence="6" key="1">
    <citation type="submission" date="2012-03" db="EMBL/GenBank/DDBJ databases">
        <title>Functional metagenomics reveals considerable lignocellulase gene clusters in the gut microbiome of a wood-feeding higher termite.</title>
        <authorList>
            <person name="Liu N."/>
        </authorList>
    </citation>
    <scope>NUCLEOTIDE SEQUENCE</scope>
</reference>
<accession>A0A806KDM0</accession>
<dbReference type="InterPro" id="IPR005844">
    <property type="entry name" value="A-D-PHexomutase_a/b/a-I"/>
</dbReference>
<dbReference type="Pfam" id="PF02880">
    <property type="entry name" value="PGM_PMM_III"/>
    <property type="match status" value="1"/>
</dbReference>
<sequence>MLSGIILKNGLNWAQMISKDDVIFALDEMILSASGWRGIFAGNGEEEGRTAEISAAHRIISGAAALIFAEYLKNMEQGAGIKEQKDLVLIGSDTRPTGKAIIDAMIPVLLSSGCDVRYAGVTAAPEIMAWARSVQEESRTAGFIYVSASHNPIGHNGLKFGLLDGGVLPAEKTMKLIEHFRSFLEKDDCIDIIDELIASANEDDVQNVYNNVESSKSAARKAYYDFCGEVAWSGDNAFCETFKKSLNENHLGVVCDFNGSARTVSIDRDFFASLGLKFDSINDNPGDIVHRIVPEGESLEPCCHLLEKEHHKDPSFLLGYMPDCDGDRGNLVILDNSSKKARALEAQEVFALACVAELAHMVYTGVSFAKMAVVVNDPTSMRIDAIAKAFGASVFRAEVGEANVVGLARKLRSEGYTVRILGEGSAGGNITHPSAVRDPLHTVIALVKLLSIRSQPGRPGFFEIWCGRSGQKYRNDFTLADIIASLPQFVTTSAYSKDAVLRVKTRDHSLLKHRYQEIFILDWEERLDELQAHYGIYGWEAFAYNGQVEKKTEHFMEAGNGGLKIIFKNSEDSPVAYIWMRGSATEPVFRIMADVRGADAQFERDLLDWQRSMIMEADDL</sequence>
<evidence type="ECO:0000313" key="6">
    <source>
        <dbReference type="EMBL" id="AGS52695.1"/>
    </source>
</evidence>
<dbReference type="GO" id="GO:0004615">
    <property type="term" value="F:phosphomannomutase activity"/>
    <property type="evidence" value="ECO:0007669"/>
    <property type="project" value="TreeGrafter"/>
</dbReference>
<proteinExistence type="inferred from homology"/>
<comment type="cofactor">
    <cofactor evidence="1">
        <name>Mg(2+)</name>
        <dbReference type="ChEBI" id="CHEBI:18420"/>
    </cofactor>
</comment>
<dbReference type="InterPro" id="IPR050060">
    <property type="entry name" value="Phosphoglucosamine_mutase"/>
</dbReference>
<feature type="domain" description="Alpha-D-phosphohexomutase alpha/beta/alpha" evidence="4">
    <location>
        <begin position="68"/>
        <end position="181"/>
    </location>
</feature>
<dbReference type="InterPro" id="IPR005846">
    <property type="entry name" value="A-D-PHexomutase_a/b/a-III"/>
</dbReference>
<evidence type="ECO:0000256" key="3">
    <source>
        <dbReference type="ARBA" id="ARBA00022553"/>
    </source>
</evidence>
<dbReference type="GO" id="GO:0005975">
    <property type="term" value="P:carbohydrate metabolic process"/>
    <property type="evidence" value="ECO:0007669"/>
    <property type="project" value="InterPro"/>
</dbReference>
<dbReference type="EMBL" id="JQ844205">
    <property type="protein sequence ID" value="AGS52695.1"/>
    <property type="molecule type" value="Genomic_DNA"/>
</dbReference>
<name>A0A806KDM0_9BACT</name>
<feature type="domain" description="Alpha-D-phosphohexomutase alpha/beta/alpha" evidence="5">
    <location>
        <begin position="370"/>
        <end position="451"/>
    </location>
</feature>
<dbReference type="SUPFAM" id="SSF53738">
    <property type="entry name" value="Phosphoglucomutase, first 3 domains"/>
    <property type="match status" value="1"/>
</dbReference>
<dbReference type="Pfam" id="PF02878">
    <property type="entry name" value="PGM_PMM_I"/>
    <property type="match status" value="1"/>
</dbReference>
<evidence type="ECO:0000259" key="4">
    <source>
        <dbReference type="Pfam" id="PF02878"/>
    </source>
</evidence>